<accession>A0A1M7UCL7</accession>
<evidence type="ECO:0000313" key="2">
    <source>
        <dbReference type="Proteomes" id="UP000184096"/>
    </source>
</evidence>
<sequence length="65" mass="7647">MQRRRFKQITSLEQRLSEEAKRLREQAKKLPPSSDRERLLRKAREDEMAAQMTGWIASPGLQPPN</sequence>
<gene>
    <name evidence="1" type="ORF">SAMN05444170_4435</name>
</gene>
<keyword evidence="2" id="KW-1185">Reference proteome</keyword>
<dbReference type="Proteomes" id="UP000184096">
    <property type="component" value="Chromosome I"/>
</dbReference>
<proteinExistence type="predicted"/>
<evidence type="ECO:0000313" key="1">
    <source>
        <dbReference type="EMBL" id="SHN80597.1"/>
    </source>
</evidence>
<dbReference type="AlphaFoldDB" id="A0A1M7UCL7"/>
<organism evidence="1 2">
    <name type="scientific">Bradyrhizobium erythrophlei</name>
    <dbReference type="NCBI Taxonomy" id="1437360"/>
    <lineage>
        <taxon>Bacteria</taxon>
        <taxon>Pseudomonadati</taxon>
        <taxon>Pseudomonadota</taxon>
        <taxon>Alphaproteobacteria</taxon>
        <taxon>Hyphomicrobiales</taxon>
        <taxon>Nitrobacteraceae</taxon>
        <taxon>Bradyrhizobium</taxon>
    </lineage>
</organism>
<name>A0A1M7UCL7_9BRAD</name>
<reference evidence="2" key="1">
    <citation type="submission" date="2016-11" db="EMBL/GenBank/DDBJ databases">
        <authorList>
            <person name="Varghese N."/>
            <person name="Submissions S."/>
        </authorList>
    </citation>
    <scope>NUCLEOTIDE SEQUENCE [LARGE SCALE GENOMIC DNA]</scope>
    <source>
        <strain evidence="2">GAS401</strain>
    </source>
</reference>
<dbReference type="EMBL" id="LT670849">
    <property type="protein sequence ID" value="SHN80597.1"/>
    <property type="molecule type" value="Genomic_DNA"/>
</dbReference>
<protein>
    <submittedName>
        <fullName evidence="1">Uncharacterized protein</fullName>
    </submittedName>
</protein>